<dbReference type="AlphaFoldDB" id="A0A1X9YV89"/>
<organism evidence="2 3">
    <name type="scientific">Pontibacter actiniarum</name>
    <dbReference type="NCBI Taxonomy" id="323450"/>
    <lineage>
        <taxon>Bacteria</taxon>
        <taxon>Pseudomonadati</taxon>
        <taxon>Bacteroidota</taxon>
        <taxon>Cytophagia</taxon>
        <taxon>Cytophagales</taxon>
        <taxon>Hymenobacteraceae</taxon>
        <taxon>Pontibacter</taxon>
    </lineage>
</organism>
<gene>
    <name evidence="2" type="ORF">CA264_15785</name>
</gene>
<protein>
    <submittedName>
        <fullName evidence="2">Uncharacterized protein</fullName>
    </submittedName>
</protein>
<dbReference type="KEGG" id="pact:CA264_15785"/>
<keyword evidence="1" id="KW-1133">Transmembrane helix</keyword>
<keyword evidence="3" id="KW-1185">Reference proteome</keyword>
<dbReference type="RefSeq" id="WP_025608363.1">
    <property type="nucleotide sequence ID" value="NZ_CP021235.1"/>
</dbReference>
<proteinExistence type="predicted"/>
<feature type="transmembrane region" description="Helical" evidence="1">
    <location>
        <begin position="32"/>
        <end position="54"/>
    </location>
</feature>
<keyword evidence="1" id="KW-0812">Transmembrane</keyword>
<dbReference type="OrthoDB" id="854079at2"/>
<keyword evidence="1" id="KW-0472">Membrane</keyword>
<accession>A0A1X9YV89</accession>
<dbReference type="STRING" id="709015.GCA_000472485_03186"/>
<feature type="transmembrane region" description="Helical" evidence="1">
    <location>
        <begin position="7"/>
        <end position="26"/>
    </location>
</feature>
<evidence type="ECO:0000256" key="1">
    <source>
        <dbReference type="SAM" id="Phobius"/>
    </source>
</evidence>
<evidence type="ECO:0000313" key="2">
    <source>
        <dbReference type="EMBL" id="ARS36763.1"/>
    </source>
</evidence>
<evidence type="ECO:0000313" key="3">
    <source>
        <dbReference type="Proteomes" id="UP000266292"/>
    </source>
</evidence>
<dbReference type="Proteomes" id="UP000266292">
    <property type="component" value="Chromosome"/>
</dbReference>
<name>A0A1X9YV89_9BACT</name>
<reference evidence="3" key="1">
    <citation type="submission" date="2017-05" db="EMBL/GenBank/DDBJ databases">
        <authorList>
            <person name="Ray J."/>
            <person name="Price M."/>
            <person name="Deutschbauer A."/>
        </authorList>
    </citation>
    <scope>NUCLEOTIDE SEQUENCE [LARGE SCALE GENOMIC DNA]</scope>
    <source>
        <strain evidence="3">DSM 19842</strain>
    </source>
</reference>
<dbReference type="EMBL" id="CP021235">
    <property type="protein sequence ID" value="ARS36763.1"/>
    <property type="molecule type" value="Genomic_DNA"/>
</dbReference>
<sequence length="68" mass="7830">MSKHTINFWLLFILSVAISAIIISVFVKALKIILMVVLVLALTPIVYFVLRLIFPTRKSDSDKLRKRD</sequence>